<accession>A0A7X6LAW6</accession>
<dbReference type="CDD" id="cd03784">
    <property type="entry name" value="GT1_Gtf-like"/>
    <property type="match status" value="1"/>
</dbReference>
<dbReference type="SUPFAM" id="SSF53756">
    <property type="entry name" value="UDP-Glycosyltransferase/glycogen phosphorylase"/>
    <property type="match status" value="1"/>
</dbReference>
<comment type="caution">
    <text evidence="3">The sequence shown here is derived from an EMBL/GenBank/DDBJ whole genome shotgun (WGS) entry which is preliminary data.</text>
</comment>
<name>A0A7X6LAW6_9NOCA</name>
<dbReference type="AlphaFoldDB" id="A0A7X6LAW6"/>
<dbReference type="GO" id="GO:0005975">
    <property type="term" value="P:carbohydrate metabolic process"/>
    <property type="evidence" value="ECO:0007669"/>
    <property type="project" value="InterPro"/>
</dbReference>
<dbReference type="Pfam" id="PF06722">
    <property type="entry name" value="EryCIII-like_C"/>
    <property type="match status" value="1"/>
</dbReference>
<organism evidence="3 4">
    <name type="scientific">Nocardia gamkensis</name>
    <dbReference type="NCBI Taxonomy" id="352869"/>
    <lineage>
        <taxon>Bacteria</taxon>
        <taxon>Bacillati</taxon>
        <taxon>Actinomycetota</taxon>
        <taxon>Actinomycetes</taxon>
        <taxon>Mycobacteriales</taxon>
        <taxon>Nocardiaceae</taxon>
        <taxon>Nocardia</taxon>
    </lineage>
</organism>
<sequence>MRVALLPAGTRGDHQPYLALAHEFRARGHEVEITATRNQAHIVRKAGFEPRVIPFDAAELLETTAAKRALASGKTLPFIRIMLDTVRIIEGERGVAMHEVLARTCASADVVVACASTLPWAMEFREKTGTPVIGCLPYPLERTDEFPSSFMAKNMTSSRILSRATYSLFELSYTFLYRKVDRQLRRQMGLAGGPRNPFRRLRAERIPLVHMVSPVLLPKPHDWPERATIVGASILPPLLRDAWGEAVVDPELDGWLDEGEPPIYFCMTGMPVLDPVECREMIATVCARLGARALVTVKGEGFPKGFSADRTLLIIDSFDYDRVLPRCAAVVHHGGSGNTHDVVRAGIPAVVIPVHSDQFFYGWRIAALGIGATFPYRTITPDRLHQALAQALTPQVRQRAAEIGRTVAQENGVLAAVDAAEKLAAATPRP</sequence>
<dbReference type="GO" id="GO:0008194">
    <property type="term" value="F:UDP-glycosyltransferase activity"/>
    <property type="evidence" value="ECO:0007669"/>
    <property type="project" value="InterPro"/>
</dbReference>
<feature type="domain" description="Erythromycin biosynthesis protein CIII-like C-terminal" evidence="2">
    <location>
        <begin position="322"/>
        <end position="401"/>
    </location>
</feature>
<dbReference type="RefSeq" id="WP_062970638.1">
    <property type="nucleotide sequence ID" value="NZ_JAAXOS010000026.1"/>
</dbReference>
<dbReference type="PANTHER" id="PTHR48050">
    <property type="entry name" value="STEROL 3-BETA-GLUCOSYLTRANSFERASE"/>
    <property type="match status" value="1"/>
</dbReference>
<dbReference type="EMBL" id="JAAXOS010000026">
    <property type="protein sequence ID" value="NKY31139.1"/>
    <property type="molecule type" value="Genomic_DNA"/>
</dbReference>
<protein>
    <submittedName>
        <fullName evidence="3">Glycosyltransferase family 1 protein</fullName>
    </submittedName>
</protein>
<reference evidence="3 4" key="1">
    <citation type="submission" date="2020-04" db="EMBL/GenBank/DDBJ databases">
        <title>MicrobeNet Type strains.</title>
        <authorList>
            <person name="Nicholson A.C."/>
        </authorList>
    </citation>
    <scope>NUCLEOTIDE SEQUENCE [LARGE SCALE GENOMIC DNA]</scope>
    <source>
        <strain evidence="3 4">DSM 44956</strain>
    </source>
</reference>
<evidence type="ECO:0000313" key="3">
    <source>
        <dbReference type="EMBL" id="NKY31139.1"/>
    </source>
</evidence>
<dbReference type="InterPro" id="IPR002213">
    <property type="entry name" value="UDP_glucos_trans"/>
</dbReference>
<proteinExistence type="predicted"/>
<dbReference type="PANTHER" id="PTHR48050:SF13">
    <property type="entry name" value="STEROL 3-BETA-GLUCOSYLTRANSFERASE UGT80A2"/>
    <property type="match status" value="1"/>
</dbReference>
<evidence type="ECO:0000259" key="1">
    <source>
        <dbReference type="Pfam" id="PF03033"/>
    </source>
</evidence>
<evidence type="ECO:0000313" key="4">
    <source>
        <dbReference type="Proteomes" id="UP000540698"/>
    </source>
</evidence>
<dbReference type="Gene3D" id="3.40.50.2000">
    <property type="entry name" value="Glycogen Phosphorylase B"/>
    <property type="match status" value="2"/>
</dbReference>
<keyword evidence="4" id="KW-1185">Reference proteome</keyword>
<dbReference type="InterPro" id="IPR010610">
    <property type="entry name" value="EryCIII-like_C"/>
</dbReference>
<dbReference type="InterPro" id="IPR050426">
    <property type="entry name" value="Glycosyltransferase_28"/>
</dbReference>
<dbReference type="FunFam" id="3.40.50.2000:FF:000009">
    <property type="entry name" value="Sterol 3-beta-glucosyltransferase UGT80A2"/>
    <property type="match status" value="1"/>
</dbReference>
<evidence type="ECO:0000259" key="2">
    <source>
        <dbReference type="Pfam" id="PF06722"/>
    </source>
</evidence>
<dbReference type="InterPro" id="IPR004276">
    <property type="entry name" value="GlycoTrans_28_N"/>
</dbReference>
<dbReference type="GO" id="GO:0033072">
    <property type="term" value="P:vancomycin biosynthetic process"/>
    <property type="evidence" value="ECO:0007669"/>
    <property type="project" value="UniProtKB-ARBA"/>
</dbReference>
<dbReference type="GO" id="GO:0016758">
    <property type="term" value="F:hexosyltransferase activity"/>
    <property type="evidence" value="ECO:0007669"/>
    <property type="project" value="InterPro"/>
</dbReference>
<feature type="domain" description="Glycosyltransferase family 28 N-terminal" evidence="1">
    <location>
        <begin position="3"/>
        <end position="76"/>
    </location>
</feature>
<keyword evidence="3" id="KW-0808">Transferase</keyword>
<dbReference type="Pfam" id="PF03033">
    <property type="entry name" value="Glyco_transf_28"/>
    <property type="match status" value="1"/>
</dbReference>
<dbReference type="Proteomes" id="UP000540698">
    <property type="component" value="Unassembled WGS sequence"/>
</dbReference>
<gene>
    <name evidence="3" type="ORF">HGB38_33800</name>
</gene>